<feature type="transmembrane region" description="Helical" evidence="5">
    <location>
        <begin position="104"/>
        <end position="126"/>
    </location>
</feature>
<dbReference type="OrthoDB" id="10264777at2759"/>
<feature type="transmembrane region" description="Helical" evidence="5">
    <location>
        <begin position="446"/>
        <end position="467"/>
    </location>
</feature>
<evidence type="ECO:0000313" key="7">
    <source>
        <dbReference type="Proteomes" id="UP001652626"/>
    </source>
</evidence>
<dbReference type="AlphaFoldDB" id="A0A8B8HH48"/>
<feature type="transmembrane region" description="Helical" evidence="5">
    <location>
        <begin position="201"/>
        <end position="222"/>
    </location>
</feature>
<dbReference type="OMA" id="FGYWAWG"/>
<dbReference type="PANTHER" id="PTHR22950">
    <property type="entry name" value="AMINO ACID TRANSPORTER"/>
    <property type="match status" value="1"/>
</dbReference>
<protein>
    <submittedName>
        <fullName evidence="8">Proton-coupled amino acid transporter-like protein pathetic</fullName>
    </submittedName>
</protein>
<evidence type="ECO:0000256" key="4">
    <source>
        <dbReference type="ARBA" id="ARBA00023136"/>
    </source>
</evidence>
<feature type="transmembrane region" description="Helical" evidence="5">
    <location>
        <begin position="229"/>
        <end position="250"/>
    </location>
</feature>
<dbReference type="RefSeq" id="XP_026484147.1">
    <property type="nucleotide sequence ID" value="XM_026628362.2"/>
</dbReference>
<feature type="transmembrane region" description="Helical" evidence="5">
    <location>
        <begin position="388"/>
        <end position="407"/>
    </location>
</feature>
<comment type="subcellular location">
    <subcellularLocation>
        <location evidence="1">Membrane</location>
        <topology evidence="1">Multi-pass membrane protein</topology>
    </subcellularLocation>
</comment>
<dbReference type="GO" id="GO:0015179">
    <property type="term" value="F:L-amino acid transmembrane transporter activity"/>
    <property type="evidence" value="ECO:0007669"/>
    <property type="project" value="TreeGrafter"/>
</dbReference>
<feature type="transmembrane region" description="Helical" evidence="5">
    <location>
        <begin position="270"/>
        <end position="290"/>
    </location>
</feature>
<proteinExistence type="predicted"/>
<feature type="transmembrane region" description="Helical" evidence="5">
    <location>
        <begin position="302"/>
        <end position="326"/>
    </location>
</feature>
<evidence type="ECO:0000256" key="1">
    <source>
        <dbReference type="ARBA" id="ARBA00004141"/>
    </source>
</evidence>
<dbReference type="Proteomes" id="UP001652626">
    <property type="component" value="Chromosome 27"/>
</dbReference>
<feature type="transmembrane region" description="Helical" evidence="5">
    <location>
        <begin position="346"/>
        <end position="367"/>
    </location>
</feature>
<feature type="transmembrane region" description="Helical" evidence="5">
    <location>
        <begin position="167"/>
        <end position="189"/>
    </location>
</feature>
<keyword evidence="4 5" id="KW-0472">Membrane</keyword>
<evidence type="ECO:0000259" key="6">
    <source>
        <dbReference type="Pfam" id="PF01490"/>
    </source>
</evidence>
<sequence>MLNCSYQLVVFNDKEGKSPLSDFTDDDITSLRNLEFEVSEYLIRSDSTAYHELYPGVEMIDYDFVAERQNLYATNLVESTAHLVKGCIGAGILGIHEAYMYGGIWTSLAVTAIFGFLISYCMLILVKSAQKMYLKLRVPRLSYPDLAEVALATGPLKLRRFSKAFRYLVDIFLFLEFNGTCCIFDIIMARTLKAVMEAASSIKISISIYILIVTLPLIAMSLIRSLKYLAPFSLAADLITALCVATTMYYSITLGSDLSDRPAWKNVHGFFNMLGVCMYSMNGIGVVLPIENNMRRPQYFNTVLQCGMPIVISFVMIIGFFGYWAWGENCRSPFTIHMPSYLSLLIMQGLLTITLGVTFAVHFWVPFRIIWHYVGRKHDTRRGLWERLYRALHVMVIACLSIALPNIVTWMSFLGNFFTAVMVFIFPALIEILITWKEPINHRLRLLKNISLMVLGGILSGGGWVLFT</sequence>
<keyword evidence="7" id="KW-1185">Reference proteome</keyword>
<keyword evidence="3 5" id="KW-1133">Transmembrane helix</keyword>
<evidence type="ECO:0000256" key="3">
    <source>
        <dbReference type="ARBA" id="ARBA00022989"/>
    </source>
</evidence>
<dbReference type="InterPro" id="IPR013057">
    <property type="entry name" value="AA_transpt_TM"/>
</dbReference>
<keyword evidence="2 5" id="KW-0812">Transmembrane</keyword>
<organism evidence="7 8">
    <name type="scientific">Vanessa tameamea</name>
    <name type="common">Kamehameha butterfly</name>
    <dbReference type="NCBI Taxonomy" id="334116"/>
    <lineage>
        <taxon>Eukaryota</taxon>
        <taxon>Metazoa</taxon>
        <taxon>Ecdysozoa</taxon>
        <taxon>Arthropoda</taxon>
        <taxon>Hexapoda</taxon>
        <taxon>Insecta</taxon>
        <taxon>Pterygota</taxon>
        <taxon>Neoptera</taxon>
        <taxon>Endopterygota</taxon>
        <taxon>Lepidoptera</taxon>
        <taxon>Glossata</taxon>
        <taxon>Ditrysia</taxon>
        <taxon>Papilionoidea</taxon>
        <taxon>Nymphalidae</taxon>
        <taxon>Nymphalinae</taxon>
        <taxon>Vanessa</taxon>
    </lineage>
</organism>
<reference evidence="8" key="1">
    <citation type="submission" date="2025-08" db="UniProtKB">
        <authorList>
            <consortium name="RefSeq"/>
        </authorList>
    </citation>
    <scope>IDENTIFICATION</scope>
    <source>
        <tissue evidence="8">Whole body</tissue>
    </source>
</reference>
<evidence type="ECO:0000313" key="8">
    <source>
        <dbReference type="RefSeq" id="XP_026484147.1"/>
    </source>
</evidence>
<dbReference type="GeneID" id="113392085"/>
<dbReference type="Pfam" id="PF01490">
    <property type="entry name" value="Aa_trans"/>
    <property type="match status" value="1"/>
</dbReference>
<accession>A0A8B8HH48</accession>
<feature type="transmembrane region" description="Helical" evidence="5">
    <location>
        <begin position="413"/>
        <end position="434"/>
    </location>
</feature>
<evidence type="ECO:0000256" key="2">
    <source>
        <dbReference type="ARBA" id="ARBA00022692"/>
    </source>
</evidence>
<name>A0A8B8HH48_VANTA</name>
<dbReference type="GO" id="GO:0005774">
    <property type="term" value="C:vacuolar membrane"/>
    <property type="evidence" value="ECO:0007669"/>
    <property type="project" value="TreeGrafter"/>
</dbReference>
<evidence type="ECO:0000256" key="5">
    <source>
        <dbReference type="SAM" id="Phobius"/>
    </source>
</evidence>
<feature type="domain" description="Amino acid transporter transmembrane" evidence="6">
    <location>
        <begin position="76"/>
        <end position="460"/>
    </location>
</feature>
<gene>
    <name evidence="8" type="primary">LOC113392085</name>
</gene>
<dbReference type="PANTHER" id="PTHR22950:SF349">
    <property type="entry name" value="AMINO ACID TRANSPORTER TRANSMEMBRANE DOMAIN-CONTAINING PROTEIN"/>
    <property type="match status" value="1"/>
</dbReference>